<organism evidence="1">
    <name type="scientific">Streptomyces sp. SID7499</name>
    <dbReference type="NCBI Taxonomy" id="2706086"/>
    <lineage>
        <taxon>Bacteria</taxon>
        <taxon>Bacillati</taxon>
        <taxon>Actinomycetota</taxon>
        <taxon>Actinomycetes</taxon>
        <taxon>Kitasatosporales</taxon>
        <taxon>Streptomycetaceae</taxon>
        <taxon>Streptomyces</taxon>
    </lineage>
</organism>
<sequence length="110" mass="11342">AVGCDIERVVARPTAEWEGLLGVHAPLAALAAKETGDGYDTAATAVWTALECLQKAGLTTHAPLSLTPRTVDDWTVFASGGLRVAVLATRLKGVPDPVVVAVLVAAESRP</sequence>
<dbReference type="AlphaFoldDB" id="A0A6G3WQE0"/>
<protein>
    <submittedName>
        <fullName evidence="1">Uncharacterized protein</fullName>
    </submittedName>
</protein>
<reference evidence="1" key="1">
    <citation type="submission" date="2020-01" db="EMBL/GenBank/DDBJ databases">
        <title>Insect and environment-associated Actinomycetes.</title>
        <authorList>
            <person name="Currrie C."/>
            <person name="Chevrette M."/>
            <person name="Carlson C."/>
            <person name="Stubbendieck R."/>
            <person name="Wendt-Pienkowski E."/>
        </authorList>
    </citation>
    <scope>NUCLEOTIDE SEQUENCE</scope>
    <source>
        <strain evidence="1">SID7499</strain>
    </source>
</reference>
<comment type="caution">
    <text evidence="1">The sequence shown here is derived from an EMBL/GenBank/DDBJ whole genome shotgun (WGS) entry which is preliminary data.</text>
</comment>
<dbReference type="EMBL" id="JAAGMN010001495">
    <property type="protein sequence ID" value="NEE07725.1"/>
    <property type="molecule type" value="Genomic_DNA"/>
</dbReference>
<gene>
    <name evidence="1" type="ORF">G3M58_14850</name>
</gene>
<evidence type="ECO:0000313" key="1">
    <source>
        <dbReference type="EMBL" id="NEE07725.1"/>
    </source>
</evidence>
<feature type="non-terminal residue" evidence="1">
    <location>
        <position position="1"/>
    </location>
</feature>
<name>A0A6G3WQE0_9ACTN</name>
<proteinExistence type="predicted"/>
<accession>A0A6G3WQE0</accession>